<reference evidence="3 4" key="1">
    <citation type="submission" date="2023-09" db="EMBL/GenBank/DDBJ databases">
        <authorList>
            <person name="Rey-Velasco X."/>
        </authorList>
    </citation>
    <scope>NUCLEOTIDE SEQUENCE [LARGE SCALE GENOMIC DNA]</scope>
    <source>
        <strain evidence="3 4">W345</strain>
    </source>
</reference>
<dbReference type="SUPFAM" id="SSF89919">
    <property type="entry name" value="Ribosome-binding factor A, RbfA"/>
    <property type="match status" value="1"/>
</dbReference>
<comment type="function">
    <text evidence="2">One of several proteins that assist in the late maturation steps of the functional core of the 30S ribosomal subunit. Associates with free 30S ribosomal subunits (but not with 30S subunits that are part of 70S ribosomes or polysomes). Required for efficient processing of 16S rRNA. May interact with the 5'-terminal helix region of 16S rRNA.</text>
</comment>
<dbReference type="HAMAP" id="MF_00003">
    <property type="entry name" value="RbfA"/>
    <property type="match status" value="1"/>
</dbReference>
<keyword evidence="1 2" id="KW-0690">Ribosome biogenesis</keyword>
<dbReference type="InterPro" id="IPR000238">
    <property type="entry name" value="RbfA"/>
</dbReference>
<keyword evidence="2" id="KW-0963">Cytoplasm</keyword>
<dbReference type="InterPro" id="IPR015946">
    <property type="entry name" value="KH_dom-like_a/b"/>
</dbReference>
<sequence length="121" mass="13971">MPKEYSRSQRVKVQIQRELTQLISEGYSDARLSLVTFTSVELTADLSSARVFVSRMGMDVSEALVLLKEMAPRMRGELGRRLRMRHAPELYFFSDEVPDTADWINRLIRDAVADDESHHKD</sequence>
<evidence type="ECO:0000313" key="3">
    <source>
        <dbReference type="EMBL" id="MDT0497193.1"/>
    </source>
</evidence>
<dbReference type="InterPro" id="IPR020053">
    <property type="entry name" value="Ribosome-bd_factorA_CS"/>
</dbReference>
<name>A0ABU2WH45_9GAMM</name>
<comment type="subcellular location">
    <subcellularLocation>
        <location evidence="2">Cytoplasm</location>
    </subcellularLocation>
</comment>
<accession>A0ABU2WH45</accession>
<gene>
    <name evidence="2 3" type="primary">rbfA</name>
    <name evidence="3" type="ORF">RM530_07415</name>
</gene>
<evidence type="ECO:0000313" key="4">
    <source>
        <dbReference type="Proteomes" id="UP001254608"/>
    </source>
</evidence>
<dbReference type="PANTHER" id="PTHR33515:SF1">
    <property type="entry name" value="RIBOSOME-BINDING FACTOR A, CHLOROPLASTIC-RELATED"/>
    <property type="match status" value="1"/>
</dbReference>
<comment type="similarity">
    <text evidence="2">Belongs to the RbfA family.</text>
</comment>
<dbReference type="RefSeq" id="WP_311364585.1">
    <property type="nucleotide sequence ID" value="NZ_JAVRIC010000008.1"/>
</dbReference>
<evidence type="ECO:0000256" key="2">
    <source>
        <dbReference type="HAMAP-Rule" id="MF_00003"/>
    </source>
</evidence>
<keyword evidence="4" id="KW-1185">Reference proteome</keyword>
<organism evidence="3 4">
    <name type="scientific">Banduia mediterranea</name>
    <dbReference type="NCBI Taxonomy" id="3075609"/>
    <lineage>
        <taxon>Bacteria</taxon>
        <taxon>Pseudomonadati</taxon>
        <taxon>Pseudomonadota</taxon>
        <taxon>Gammaproteobacteria</taxon>
        <taxon>Nevskiales</taxon>
        <taxon>Algiphilaceae</taxon>
        <taxon>Banduia</taxon>
    </lineage>
</organism>
<comment type="subunit">
    <text evidence="2">Monomer. Binds 30S ribosomal subunits, but not 50S ribosomal subunits or 70S ribosomes.</text>
</comment>
<proteinExistence type="inferred from homology"/>
<dbReference type="Gene3D" id="3.30.300.20">
    <property type="match status" value="1"/>
</dbReference>
<evidence type="ECO:0000256" key="1">
    <source>
        <dbReference type="ARBA" id="ARBA00022517"/>
    </source>
</evidence>
<dbReference type="PANTHER" id="PTHR33515">
    <property type="entry name" value="RIBOSOME-BINDING FACTOR A, CHLOROPLASTIC-RELATED"/>
    <property type="match status" value="1"/>
</dbReference>
<dbReference type="NCBIfam" id="TIGR00082">
    <property type="entry name" value="rbfA"/>
    <property type="match status" value="1"/>
</dbReference>
<dbReference type="Proteomes" id="UP001254608">
    <property type="component" value="Unassembled WGS sequence"/>
</dbReference>
<protein>
    <recommendedName>
        <fullName evidence="2">Ribosome-binding factor A</fullName>
    </recommendedName>
</protein>
<dbReference type="Pfam" id="PF02033">
    <property type="entry name" value="RBFA"/>
    <property type="match status" value="1"/>
</dbReference>
<dbReference type="InterPro" id="IPR023799">
    <property type="entry name" value="RbfA_dom_sf"/>
</dbReference>
<dbReference type="EMBL" id="JAVRIC010000008">
    <property type="protein sequence ID" value="MDT0497193.1"/>
    <property type="molecule type" value="Genomic_DNA"/>
</dbReference>
<comment type="caution">
    <text evidence="3">The sequence shown here is derived from an EMBL/GenBank/DDBJ whole genome shotgun (WGS) entry which is preliminary data.</text>
</comment>
<dbReference type="PROSITE" id="PS01319">
    <property type="entry name" value="RBFA"/>
    <property type="match status" value="1"/>
</dbReference>